<dbReference type="Pfam" id="PF26001">
    <property type="entry name" value="Pex8"/>
    <property type="match status" value="1"/>
</dbReference>
<dbReference type="PANTHER" id="PTHR39214:SF1">
    <property type="entry name" value="MICROBODY (PEROXISOME) BIOGENESIS PROTEIN PEROXIN 8 (EUROFUNG)"/>
    <property type="match status" value="1"/>
</dbReference>
<proteinExistence type="predicted"/>
<organism evidence="1 2">
    <name type="scientific">Phyllachora maydis</name>
    <dbReference type="NCBI Taxonomy" id="1825666"/>
    <lineage>
        <taxon>Eukaryota</taxon>
        <taxon>Fungi</taxon>
        <taxon>Dikarya</taxon>
        <taxon>Ascomycota</taxon>
        <taxon>Pezizomycotina</taxon>
        <taxon>Sordariomycetes</taxon>
        <taxon>Sordariomycetidae</taxon>
        <taxon>Phyllachorales</taxon>
        <taxon>Phyllachoraceae</taxon>
        <taxon>Phyllachora</taxon>
    </lineage>
</organism>
<evidence type="ECO:0008006" key="3">
    <source>
        <dbReference type="Google" id="ProtNLM"/>
    </source>
</evidence>
<protein>
    <recommendedName>
        <fullName evidence="3">Peroxisomal membrane protein PEX17</fullName>
    </recommendedName>
</protein>
<dbReference type="EMBL" id="JAQQPM010000003">
    <property type="protein sequence ID" value="KAK2070383.1"/>
    <property type="molecule type" value="Genomic_DNA"/>
</dbReference>
<dbReference type="Proteomes" id="UP001217918">
    <property type="component" value="Unassembled WGS sequence"/>
</dbReference>
<gene>
    <name evidence="1" type="ORF">P8C59_004880</name>
</gene>
<comment type="caution">
    <text evidence="1">The sequence shown here is derived from an EMBL/GenBank/DDBJ whole genome shotgun (WGS) entry which is preliminary data.</text>
</comment>
<evidence type="ECO:0000313" key="2">
    <source>
        <dbReference type="Proteomes" id="UP001217918"/>
    </source>
</evidence>
<keyword evidence="2" id="KW-1185">Reference proteome</keyword>
<name>A0AAD9MDY9_9PEZI</name>
<reference evidence="1" key="1">
    <citation type="journal article" date="2023" name="Mol. Plant Microbe Interact.">
        <title>Elucidating the Obligate Nature and Biological Capacity of an Invasive Fungal Corn Pathogen.</title>
        <authorList>
            <person name="MacCready J.S."/>
            <person name="Roggenkamp E.M."/>
            <person name="Gdanetz K."/>
            <person name="Chilvers M.I."/>
        </authorList>
    </citation>
    <scope>NUCLEOTIDE SEQUENCE</scope>
    <source>
        <strain evidence="1">PM02</strain>
    </source>
</reference>
<evidence type="ECO:0000313" key="1">
    <source>
        <dbReference type="EMBL" id="KAK2070383.1"/>
    </source>
</evidence>
<sequence>MGLTAGTDEEAPSAPLARRLRNTIEGAVVTAATRALQPSPDRGDGDGDRLAARATALALTYVFPLLSGPSQSRLPCTALIPACADAIVAEDGLEDAVWIRAIDGDFQKHGDKFSWSADTPSFQLLGRVEQRPLVSALGPLSRLLGYAIRHSRDTGPVVKALDDLVAFTGRLLLHWQASNLSGLEISEEGRFLDPETLRTTWSALWQLLRKVMYGVVAVLQHIVARTLLDPRLGNHAVAPVVASKALHILRNLYFISSYKGNDAFQVYGFTHLTSIDTIARYPQACVAFLRETMSSNPSAIPTHPLARTLDLFYLNTAEHLPLEMPSEACDALIVQPATAYLSYTAAPLSPRMVELFEAAHSAVLSVFSCPQNSSMAADLAPFYAESLFRSFPSHMSPRQFRLAFKSTMQVLSPPFPVSASHPDLAETLLEMVRLRFASAGTALLPPRPGAFAAAGGLPRPNEEPISEQSTLVLTLVDSLPYLPLVMVEEWMTMAALSIHDISDSMLRQVVQKRFWDILVSGELDVERSAIAVAWWGTRGGREAVLYGAGQLAPGTQQQFLMSVASPGSGESKL</sequence>
<dbReference type="InterPro" id="IPR055334">
    <property type="entry name" value="PEX8-like"/>
</dbReference>
<accession>A0AAD9MDY9</accession>
<dbReference type="AlphaFoldDB" id="A0AAD9MDY9"/>
<dbReference type="PANTHER" id="PTHR39214">
    <property type="entry name" value="MICROBODY (PEROXISOME) BIOGENESIS PROTEIN PEROXIN 8 (EUROFUNG)"/>
    <property type="match status" value="1"/>
</dbReference>